<dbReference type="EMBL" id="CP113162">
    <property type="protein sequence ID" value="WEF50658.1"/>
    <property type="molecule type" value="Genomic_DNA"/>
</dbReference>
<dbReference type="PROSITE" id="PS50931">
    <property type="entry name" value="HTH_LYSR"/>
    <property type="match status" value="1"/>
</dbReference>
<dbReference type="PANTHER" id="PTHR30419">
    <property type="entry name" value="HTH-TYPE TRANSCRIPTIONAL REGULATOR YBHD"/>
    <property type="match status" value="1"/>
</dbReference>
<keyword evidence="8" id="KW-1185">Reference proteome</keyword>
<dbReference type="Pfam" id="PF00126">
    <property type="entry name" value="HTH_1"/>
    <property type="match status" value="1"/>
</dbReference>
<dbReference type="InterPro" id="IPR050950">
    <property type="entry name" value="HTH-type_LysR_regulators"/>
</dbReference>
<evidence type="ECO:0000256" key="4">
    <source>
        <dbReference type="ARBA" id="ARBA00023125"/>
    </source>
</evidence>
<evidence type="ECO:0000256" key="1">
    <source>
        <dbReference type="ARBA" id="ARBA00003502"/>
    </source>
</evidence>
<keyword evidence="4" id="KW-0238">DNA-binding</keyword>
<evidence type="ECO:0000259" key="6">
    <source>
        <dbReference type="PROSITE" id="PS50931"/>
    </source>
</evidence>
<dbReference type="Proteomes" id="UP001213907">
    <property type="component" value="Chromosome"/>
</dbReference>
<dbReference type="Gene3D" id="1.10.10.10">
    <property type="entry name" value="Winged helix-like DNA-binding domain superfamily/Winged helix DNA-binding domain"/>
    <property type="match status" value="1"/>
</dbReference>
<dbReference type="InterPro" id="IPR005119">
    <property type="entry name" value="LysR_subst-bd"/>
</dbReference>
<dbReference type="Pfam" id="PF03466">
    <property type="entry name" value="LysR_substrate"/>
    <property type="match status" value="1"/>
</dbReference>
<keyword evidence="3" id="KW-0805">Transcription regulation</keyword>
<evidence type="ECO:0000313" key="8">
    <source>
        <dbReference type="Proteomes" id="UP001213907"/>
    </source>
</evidence>
<dbReference type="Gene3D" id="3.40.190.290">
    <property type="match status" value="1"/>
</dbReference>
<protein>
    <submittedName>
        <fullName evidence="7">LysR substrate-binding domain-containing protein</fullName>
    </submittedName>
</protein>
<evidence type="ECO:0000256" key="3">
    <source>
        <dbReference type="ARBA" id="ARBA00023015"/>
    </source>
</evidence>
<dbReference type="InterPro" id="IPR036390">
    <property type="entry name" value="WH_DNA-bd_sf"/>
</dbReference>
<comment type="similarity">
    <text evidence="2">Belongs to the LysR transcriptional regulatory family.</text>
</comment>
<dbReference type="InterPro" id="IPR000847">
    <property type="entry name" value="LysR_HTH_N"/>
</dbReference>
<reference evidence="7 8" key="1">
    <citation type="submission" date="2022-11" db="EMBL/GenBank/DDBJ databases">
        <authorList>
            <person name="Siebert D."/>
            <person name="Busche T."/>
            <person name="Saydam E."/>
            <person name="Kalinowski J."/>
            <person name="Ruckert C."/>
            <person name="Blombach B."/>
        </authorList>
    </citation>
    <scope>NUCLEOTIDE SEQUENCE [LARGE SCALE GENOMIC DNA]</scope>
    <source>
        <strain evidence="7 8">DSM 1083</strain>
    </source>
</reference>
<name>A0ABY8BL86_AFICR</name>
<evidence type="ECO:0000256" key="2">
    <source>
        <dbReference type="ARBA" id="ARBA00009437"/>
    </source>
</evidence>
<keyword evidence="5" id="KW-0804">Transcription</keyword>
<dbReference type="RefSeq" id="WP_275246284.1">
    <property type="nucleotide sequence ID" value="NZ_BAABDX010000001.1"/>
</dbReference>
<dbReference type="SUPFAM" id="SSF46785">
    <property type="entry name" value="Winged helix' DNA-binding domain"/>
    <property type="match status" value="1"/>
</dbReference>
<feature type="domain" description="HTH lysR-type" evidence="6">
    <location>
        <begin position="10"/>
        <end position="67"/>
    </location>
</feature>
<organism evidence="7 8">
    <name type="scientific">Afipia carboxydohydrogena</name>
    <name type="common">Pseudomonas carboxydohydrogena</name>
    <dbReference type="NCBI Taxonomy" id="290"/>
    <lineage>
        <taxon>Bacteria</taxon>
        <taxon>Pseudomonadati</taxon>
        <taxon>Pseudomonadota</taxon>
        <taxon>Alphaproteobacteria</taxon>
        <taxon>Hyphomicrobiales</taxon>
        <taxon>Nitrobacteraceae</taxon>
        <taxon>Afipia</taxon>
    </lineage>
</organism>
<evidence type="ECO:0000256" key="5">
    <source>
        <dbReference type="ARBA" id="ARBA00023163"/>
    </source>
</evidence>
<evidence type="ECO:0000313" key="7">
    <source>
        <dbReference type="EMBL" id="WEF50658.1"/>
    </source>
</evidence>
<comment type="function">
    <text evidence="1">NodD regulates the expression of the nodABCFE genes which encode other nodulation proteins. NodD is also a negative regulator of its own expression. Binds flavonoids as inducers.</text>
</comment>
<dbReference type="InterPro" id="IPR036388">
    <property type="entry name" value="WH-like_DNA-bd_sf"/>
</dbReference>
<dbReference type="CDD" id="cd05466">
    <property type="entry name" value="PBP2_LTTR_substrate"/>
    <property type="match status" value="1"/>
</dbReference>
<sequence length="304" mass="33064">MAQRQRKSAPTLKQLELLLALEKADGISSAGRTLGMTASATSHALRSLESNLGVQLIDRNAPAVELTFTGRQVLPHVRDVFSALHLVQAAARSGARLETGTLRLGSFGLTASLKLLPPILDTFRKRYPGIEVQVIERTDLEIEQALLDRKIEIGIITLPNDRFDTQLLATDQLVAVLPAGHDLAACETVGLRDLVRYPFILTYAGSGGLVSRTFAKAGLQPKVTHELSQLTSIFEFVARGQGVSLVASLAIPGRYEGIVFRGLKPAVTRRIGLACLNDARLSPAAEALWRQIQQKPPRRAKMPR</sequence>
<accession>A0ABY8BL86</accession>
<dbReference type="SUPFAM" id="SSF53850">
    <property type="entry name" value="Periplasmic binding protein-like II"/>
    <property type="match status" value="1"/>
</dbReference>
<gene>
    <name evidence="7" type="ORF">AFIC_002204</name>
</gene>
<proteinExistence type="inferred from homology"/>